<dbReference type="PROSITE" id="PS51294">
    <property type="entry name" value="HTH_MYB"/>
    <property type="match status" value="1"/>
</dbReference>
<name>A0A7I8LC31_SPIIN</name>
<dbReference type="SMART" id="SM00717">
    <property type="entry name" value="SANT"/>
    <property type="match status" value="1"/>
</dbReference>
<dbReference type="PANTHER" id="PTHR44042">
    <property type="entry name" value="DUPLICATED HOMEODOMAIN-LIKE SUPERFAMILY PROTEIN-RELATED"/>
    <property type="match status" value="1"/>
</dbReference>
<evidence type="ECO:0000313" key="8">
    <source>
        <dbReference type="EMBL" id="CAA7406825.1"/>
    </source>
</evidence>
<evidence type="ECO:0000313" key="7">
    <source>
        <dbReference type="EMBL" id="CAA2630608.1"/>
    </source>
</evidence>
<dbReference type="OrthoDB" id="786101at2759"/>
<proteinExistence type="predicted"/>
<dbReference type="GO" id="GO:0003677">
    <property type="term" value="F:DNA binding"/>
    <property type="evidence" value="ECO:0007669"/>
    <property type="project" value="UniProtKB-KW"/>
</dbReference>
<evidence type="ECO:0000259" key="5">
    <source>
        <dbReference type="PROSITE" id="PS50090"/>
    </source>
</evidence>
<dbReference type="PANTHER" id="PTHR44042:SF67">
    <property type="entry name" value="MYB-LIKE PROTEIN I"/>
    <property type="match status" value="1"/>
</dbReference>
<dbReference type="InterPro" id="IPR001005">
    <property type="entry name" value="SANT/Myb"/>
</dbReference>
<accession>A0A7I8LC31</accession>
<dbReference type="EMBL" id="LR746276">
    <property type="protein sequence ID" value="CAA7406825.1"/>
    <property type="molecule type" value="Genomic_DNA"/>
</dbReference>
<gene>
    <name evidence="7" type="ORF">SI7747_13016254</name>
    <name evidence="8" type="ORF">SI8410_13017503</name>
</gene>
<evidence type="ECO:0000256" key="3">
    <source>
        <dbReference type="ARBA" id="ARBA00023163"/>
    </source>
</evidence>
<sequence length="234" mass="26539">MEMAGNNFPDTNVVFANVLRMLEHELLVDLDEPTLYQKLAAANPGANPEQLEAQFYAVLADYKAVMSGLLPVPNYDSYLIQYQASAMQQQHQWLHFLPRTLPSPAATAESISALIESLKQTLPNRRSTKNVAWSDEEHRLFLLGMDLHGKGDWKSISQYFVLSRTPSQIASHAQKFFKRLKKRQQSVQDITTSNNFSQQPGYILKNVPVNYSFQLPMPVDSMFDVNAPSFFSSH</sequence>
<dbReference type="AlphaFoldDB" id="A0A7I8LC31"/>
<protein>
    <submittedName>
        <fullName evidence="8">Uncharacterized protein</fullName>
    </submittedName>
</protein>
<dbReference type="Proteomes" id="UP000663760">
    <property type="component" value="Chromosome 13"/>
</dbReference>
<keyword evidence="1" id="KW-0805">Transcription regulation</keyword>
<dbReference type="NCBIfam" id="TIGR01557">
    <property type="entry name" value="myb_SHAQKYF"/>
    <property type="match status" value="1"/>
</dbReference>
<keyword evidence="3" id="KW-0804">Transcription</keyword>
<dbReference type="Pfam" id="PF00249">
    <property type="entry name" value="Myb_DNA-binding"/>
    <property type="match status" value="1"/>
</dbReference>
<keyword evidence="2" id="KW-0238">DNA-binding</keyword>
<evidence type="ECO:0000256" key="1">
    <source>
        <dbReference type="ARBA" id="ARBA00023015"/>
    </source>
</evidence>
<evidence type="ECO:0000259" key="6">
    <source>
        <dbReference type="PROSITE" id="PS51294"/>
    </source>
</evidence>
<keyword evidence="9" id="KW-1185">Reference proteome</keyword>
<dbReference type="EMBL" id="LR743600">
    <property type="protein sequence ID" value="CAA2630608.1"/>
    <property type="molecule type" value="Genomic_DNA"/>
</dbReference>
<feature type="domain" description="HTH myb-type" evidence="6">
    <location>
        <begin position="125"/>
        <end position="181"/>
    </location>
</feature>
<keyword evidence="4" id="KW-0539">Nucleus</keyword>
<evidence type="ECO:0000256" key="2">
    <source>
        <dbReference type="ARBA" id="ARBA00023125"/>
    </source>
</evidence>
<dbReference type="SUPFAM" id="SSF46689">
    <property type="entry name" value="Homeodomain-like"/>
    <property type="match status" value="1"/>
</dbReference>
<evidence type="ECO:0000313" key="9">
    <source>
        <dbReference type="Proteomes" id="UP000663760"/>
    </source>
</evidence>
<dbReference type="InterPro" id="IPR017930">
    <property type="entry name" value="Myb_dom"/>
</dbReference>
<feature type="domain" description="Myb-like" evidence="5">
    <location>
        <begin position="125"/>
        <end position="177"/>
    </location>
</feature>
<organism evidence="8 9">
    <name type="scientific">Spirodela intermedia</name>
    <name type="common">Intermediate duckweed</name>
    <dbReference type="NCBI Taxonomy" id="51605"/>
    <lineage>
        <taxon>Eukaryota</taxon>
        <taxon>Viridiplantae</taxon>
        <taxon>Streptophyta</taxon>
        <taxon>Embryophyta</taxon>
        <taxon>Tracheophyta</taxon>
        <taxon>Spermatophyta</taxon>
        <taxon>Magnoliopsida</taxon>
        <taxon>Liliopsida</taxon>
        <taxon>Araceae</taxon>
        <taxon>Lemnoideae</taxon>
        <taxon>Spirodela</taxon>
    </lineage>
</organism>
<dbReference type="InterPro" id="IPR009057">
    <property type="entry name" value="Homeodomain-like_sf"/>
</dbReference>
<reference evidence="8" key="1">
    <citation type="submission" date="2020-02" db="EMBL/GenBank/DDBJ databases">
        <authorList>
            <person name="Scholz U."/>
            <person name="Mascher M."/>
            <person name="Fiebig A."/>
        </authorList>
    </citation>
    <scope>NUCLEOTIDE SEQUENCE</scope>
</reference>
<dbReference type="Gene3D" id="1.10.10.60">
    <property type="entry name" value="Homeodomain-like"/>
    <property type="match status" value="1"/>
</dbReference>
<evidence type="ECO:0000256" key="4">
    <source>
        <dbReference type="ARBA" id="ARBA00023242"/>
    </source>
</evidence>
<dbReference type="PROSITE" id="PS50090">
    <property type="entry name" value="MYB_LIKE"/>
    <property type="match status" value="1"/>
</dbReference>
<dbReference type="CDD" id="cd00167">
    <property type="entry name" value="SANT"/>
    <property type="match status" value="1"/>
</dbReference>
<dbReference type="InterPro" id="IPR006447">
    <property type="entry name" value="Myb_dom_plants"/>
</dbReference>